<dbReference type="EnsemblBacteria" id="AAS95086">
    <property type="protein sequence ID" value="AAS95086"/>
    <property type="gene ID" value="DVU_0605"/>
</dbReference>
<proteinExistence type="predicted"/>
<dbReference type="PaxDb" id="882-DVU_0605"/>
<dbReference type="STRING" id="882.DVU_0605"/>
<evidence type="ECO:0000313" key="2">
    <source>
        <dbReference type="Proteomes" id="UP000002194"/>
    </source>
</evidence>
<dbReference type="AlphaFoldDB" id="Q72EH3"/>
<gene>
    <name evidence="1" type="ordered locus">DVU_0605</name>
</gene>
<name>Q72EH3_NITV2</name>
<dbReference type="KEGG" id="dvu:DVU_0605"/>
<accession>Q72EH3</accession>
<protein>
    <submittedName>
        <fullName evidence="1">Uncharacterized protein</fullName>
    </submittedName>
</protein>
<dbReference type="HOGENOM" id="CLU_3250575_0_0_7"/>
<organism evidence="1 2">
    <name type="scientific">Nitratidesulfovibrio vulgaris (strain ATCC 29579 / DSM 644 / CCUG 34227 / NCIMB 8303 / VKM B-1760 / Hildenborough)</name>
    <name type="common">Desulfovibrio vulgaris</name>
    <dbReference type="NCBI Taxonomy" id="882"/>
    <lineage>
        <taxon>Bacteria</taxon>
        <taxon>Pseudomonadati</taxon>
        <taxon>Thermodesulfobacteriota</taxon>
        <taxon>Desulfovibrionia</taxon>
        <taxon>Desulfovibrionales</taxon>
        <taxon>Desulfovibrionaceae</taxon>
        <taxon>Nitratidesulfovibrio</taxon>
    </lineage>
</organism>
<keyword evidence="2" id="KW-1185">Reference proteome</keyword>
<dbReference type="EMBL" id="AE017285">
    <property type="protein sequence ID" value="AAS95086.1"/>
    <property type="molecule type" value="Genomic_DNA"/>
</dbReference>
<sequence length="42" mass="4846">MNVPFHMENRPDECEQDMIGDRIAYVSRKATAVGKRSYDVES</sequence>
<dbReference type="Proteomes" id="UP000002194">
    <property type="component" value="Chromosome"/>
</dbReference>
<evidence type="ECO:0000313" key="1">
    <source>
        <dbReference type="EMBL" id="AAS95086.1"/>
    </source>
</evidence>
<reference evidence="1 2" key="1">
    <citation type="journal article" date="2004" name="Nat. Biotechnol.">
        <title>The genome sequence of the anaerobic, sulfate-reducing bacterium Desulfovibrio vulgaris Hildenborough.</title>
        <authorList>
            <person name="Heidelberg J.F."/>
            <person name="Seshadri R."/>
            <person name="Haveman S.A."/>
            <person name="Hemme C.L."/>
            <person name="Paulsen I.T."/>
            <person name="Kolonay J.F."/>
            <person name="Eisen J.A."/>
            <person name="Ward N."/>
            <person name="Methe B."/>
            <person name="Brinkac L.M."/>
            <person name="Daugherty S.C."/>
            <person name="Deboy R.T."/>
            <person name="Dodson R.J."/>
            <person name="Durkin A.S."/>
            <person name="Madupu R."/>
            <person name="Nelson W.C."/>
            <person name="Sullivan S.A."/>
            <person name="Fouts D."/>
            <person name="Haft D.H."/>
            <person name="Selengut J."/>
            <person name="Peterson J.D."/>
            <person name="Davidsen T.M."/>
            <person name="Zafar N."/>
            <person name="Zhou L."/>
            <person name="Radune D."/>
            <person name="Dimitrov G."/>
            <person name="Hance M."/>
            <person name="Tran K."/>
            <person name="Khouri H."/>
            <person name="Gill J."/>
            <person name="Utterback T.R."/>
            <person name="Feldblyum T.V."/>
            <person name="Wall J.D."/>
            <person name="Voordouw G."/>
            <person name="Fraser C.M."/>
        </authorList>
    </citation>
    <scope>NUCLEOTIDE SEQUENCE [LARGE SCALE GENOMIC DNA]</scope>
    <source>
        <strain evidence="2">ATCC 29579 / DSM 644 / NCIMB 8303 / VKM B-1760 / Hildenborough</strain>
    </source>
</reference>